<evidence type="ECO:0000256" key="5">
    <source>
        <dbReference type="ARBA" id="ARBA00022692"/>
    </source>
</evidence>
<keyword evidence="9" id="KW-0186">Copper</keyword>
<name>F8D8F0_HALXS</name>
<evidence type="ECO:0000313" key="15">
    <source>
        <dbReference type="Proteomes" id="UP000006794"/>
    </source>
</evidence>
<dbReference type="PROSITE" id="PS50857">
    <property type="entry name" value="COX2_CUA"/>
    <property type="match status" value="1"/>
</dbReference>
<keyword evidence="15" id="KW-1185">Reference proteome</keyword>
<gene>
    <name evidence="14" type="ordered locus">Halxa_0937</name>
</gene>
<keyword evidence="6" id="KW-0479">Metal-binding</keyword>
<evidence type="ECO:0000256" key="6">
    <source>
        <dbReference type="ARBA" id="ARBA00022723"/>
    </source>
</evidence>
<dbReference type="eggNOG" id="arCOG01235">
    <property type="taxonomic scope" value="Archaea"/>
</dbReference>
<keyword evidence="7" id="KW-0249">Electron transport</keyword>
<keyword evidence="5 12" id="KW-0812">Transmembrane</keyword>
<dbReference type="RefSeq" id="WP_013878473.1">
    <property type="nucleotide sequence ID" value="NC_015666.1"/>
</dbReference>
<feature type="compositionally biased region" description="Acidic residues" evidence="11">
    <location>
        <begin position="345"/>
        <end position="363"/>
    </location>
</feature>
<dbReference type="KEGG" id="hxa:Halxa_0937"/>
<dbReference type="InterPro" id="IPR045187">
    <property type="entry name" value="CcO_II"/>
</dbReference>
<dbReference type="STRING" id="797210.Halxa_0937"/>
<evidence type="ECO:0000256" key="11">
    <source>
        <dbReference type="SAM" id="MobiDB-lite"/>
    </source>
</evidence>
<dbReference type="Pfam" id="PF00116">
    <property type="entry name" value="COX2"/>
    <property type="match status" value="1"/>
</dbReference>
<feature type="transmembrane region" description="Helical" evidence="12">
    <location>
        <begin position="71"/>
        <end position="96"/>
    </location>
</feature>
<evidence type="ECO:0000259" key="13">
    <source>
        <dbReference type="PROSITE" id="PS50857"/>
    </source>
</evidence>
<evidence type="ECO:0000256" key="10">
    <source>
        <dbReference type="ARBA" id="ARBA00023136"/>
    </source>
</evidence>
<keyword evidence="8 12" id="KW-1133">Transmembrane helix</keyword>
<dbReference type="PANTHER" id="PTHR22888:SF9">
    <property type="entry name" value="CYTOCHROME C OXIDASE SUBUNIT 2"/>
    <property type="match status" value="1"/>
</dbReference>
<dbReference type="GO" id="GO:0042773">
    <property type="term" value="P:ATP synthesis coupled electron transport"/>
    <property type="evidence" value="ECO:0007669"/>
    <property type="project" value="TreeGrafter"/>
</dbReference>
<proteinExistence type="inferred from homology"/>
<dbReference type="InterPro" id="IPR001505">
    <property type="entry name" value="Copper_CuA"/>
</dbReference>
<keyword evidence="3" id="KW-0813">Transport</keyword>
<dbReference type="InterPro" id="IPR008972">
    <property type="entry name" value="Cupredoxin"/>
</dbReference>
<comment type="subcellular location">
    <subcellularLocation>
        <location evidence="1">Membrane</location>
        <topology evidence="1">Multi-pass membrane protein</topology>
    </subcellularLocation>
</comment>
<feature type="region of interest" description="Disordered" evidence="11">
    <location>
        <begin position="298"/>
        <end position="363"/>
    </location>
</feature>
<dbReference type="InterPro" id="IPR014222">
    <property type="entry name" value="Cyt_c_oxidase_su2"/>
</dbReference>
<dbReference type="PROSITE" id="PS00078">
    <property type="entry name" value="COX2"/>
    <property type="match status" value="1"/>
</dbReference>
<comment type="similarity">
    <text evidence="2">Belongs to the cytochrome c oxidase subunit 2 family.</text>
</comment>
<dbReference type="SUPFAM" id="SSF49503">
    <property type="entry name" value="Cupredoxins"/>
    <property type="match status" value="1"/>
</dbReference>
<dbReference type="GO" id="GO:0005507">
    <property type="term" value="F:copper ion binding"/>
    <property type="evidence" value="ECO:0007669"/>
    <property type="project" value="InterPro"/>
</dbReference>
<evidence type="ECO:0000256" key="9">
    <source>
        <dbReference type="ARBA" id="ARBA00023008"/>
    </source>
</evidence>
<evidence type="ECO:0000256" key="12">
    <source>
        <dbReference type="SAM" id="Phobius"/>
    </source>
</evidence>
<keyword evidence="4" id="KW-0679">Respiratory chain</keyword>
<dbReference type="Gene3D" id="2.60.40.420">
    <property type="entry name" value="Cupredoxins - blue copper proteins"/>
    <property type="match status" value="1"/>
</dbReference>
<dbReference type="HOGENOM" id="CLU_843609_0_0_2"/>
<evidence type="ECO:0000256" key="7">
    <source>
        <dbReference type="ARBA" id="ARBA00022982"/>
    </source>
</evidence>
<evidence type="ECO:0000256" key="8">
    <source>
        <dbReference type="ARBA" id="ARBA00022989"/>
    </source>
</evidence>
<dbReference type="GO" id="GO:0016491">
    <property type="term" value="F:oxidoreductase activity"/>
    <property type="evidence" value="ECO:0007669"/>
    <property type="project" value="InterPro"/>
</dbReference>
<dbReference type="GO" id="GO:0016020">
    <property type="term" value="C:membrane"/>
    <property type="evidence" value="ECO:0007669"/>
    <property type="project" value="UniProtKB-SubCell"/>
</dbReference>
<evidence type="ECO:0000256" key="2">
    <source>
        <dbReference type="ARBA" id="ARBA00007866"/>
    </source>
</evidence>
<sequence length="363" mass="39353">MQLIPEQGTRVDVFEGIFLVFLGLGTLVGIVVVSYILYNAYKYRDTGEVGDDEDLPSVGELPTGGKGGKKLFLSFGLSAIIVISLVVWTYGMLLYVEDGPEQPEDAIEIEVEGYAFGWDFYYDNGVETSGYGEGLVVPADQAVWIETTSRDVWHTFGIPDLRVKADAIPGEYDQTWFKADEPGNHTAKCFELCGPQHSDMLSDVTVLEQSAYEEWMNEQLTATITLEDGNESPVTEGFEVTLEHQNNSDYDQDLSHTFTPDSEEFDNGTITVTLERGGPYDLTISPTDGQFEEVEETLEVTGPTDETYTLEDPNASEDDGSDGGDDGGNGSADDGDGGSGSDTDNATDDETGNNETSDGGDGE</sequence>
<accession>F8D8F0</accession>
<organism evidence="14 15">
    <name type="scientific">Halopiger xanaduensis (strain DSM 18323 / JCM 14033 / SH-6)</name>
    <dbReference type="NCBI Taxonomy" id="797210"/>
    <lineage>
        <taxon>Archaea</taxon>
        <taxon>Methanobacteriati</taxon>
        <taxon>Methanobacteriota</taxon>
        <taxon>Stenosarchaea group</taxon>
        <taxon>Halobacteria</taxon>
        <taxon>Halobacteriales</taxon>
        <taxon>Natrialbaceae</taxon>
        <taxon>Halopiger</taxon>
    </lineage>
</organism>
<evidence type="ECO:0000256" key="1">
    <source>
        <dbReference type="ARBA" id="ARBA00004141"/>
    </source>
</evidence>
<keyword evidence="10 12" id="KW-0472">Membrane</keyword>
<feature type="domain" description="Cytochrome oxidase subunit II copper A binding" evidence="13">
    <location>
        <begin position="104"/>
        <end position="218"/>
    </location>
</feature>
<dbReference type="CDD" id="cd13918">
    <property type="entry name" value="CuRO_HCO_II_like_6"/>
    <property type="match status" value="1"/>
</dbReference>
<feature type="compositionally biased region" description="Acidic residues" evidence="11">
    <location>
        <begin position="314"/>
        <end position="325"/>
    </location>
</feature>
<feature type="transmembrane region" description="Helical" evidence="12">
    <location>
        <begin position="16"/>
        <end position="38"/>
    </location>
</feature>
<dbReference type="AlphaFoldDB" id="F8D8F0"/>
<evidence type="ECO:0000313" key="14">
    <source>
        <dbReference type="EMBL" id="AEH35573.1"/>
    </source>
</evidence>
<dbReference type="EMBL" id="CP002839">
    <property type="protein sequence ID" value="AEH35573.1"/>
    <property type="molecule type" value="Genomic_DNA"/>
</dbReference>
<dbReference type="InterPro" id="IPR002429">
    <property type="entry name" value="CcO_II-like_C"/>
</dbReference>
<dbReference type="GO" id="GO:0004129">
    <property type="term" value="F:cytochrome-c oxidase activity"/>
    <property type="evidence" value="ECO:0007669"/>
    <property type="project" value="InterPro"/>
</dbReference>
<dbReference type="Proteomes" id="UP000006794">
    <property type="component" value="Chromosome"/>
</dbReference>
<dbReference type="GeneID" id="10795910"/>
<evidence type="ECO:0000256" key="3">
    <source>
        <dbReference type="ARBA" id="ARBA00022448"/>
    </source>
</evidence>
<dbReference type="NCBIfam" id="TIGR02866">
    <property type="entry name" value="CoxB"/>
    <property type="match status" value="1"/>
</dbReference>
<dbReference type="PANTHER" id="PTHR22888">
    <property type="entry name" value="CYTOCHROME C OXIDASE, SUBUNIT II"/>
    <property type="match status" value="1"/>
</dbReference>
<evidence type="ECO:0000256" key="4">
    <source>
        <dbReference type="ARBA" id="ARBA00022660"/>
    </source>
</evidence>
<reference evidence="14 15" key="1">
    <citation type="journal article" date="2012" name="Stand. Genomic Sci.">
        <title>Complete genome sequence of Halopiger xanaduensis type strain (SH-6(T)).</title>
        <authorList>
            <person name="Anderson I."/>
            <person name="Tindall B.J."/>
            <person name="Rohde M."/>
            <person name="Lucas S."/>
            <person name="Han J."/>
            <person name="Lapidus A."/>
            <person name="Cheng J.F."/>
            <person name="Goodwin L."/>
            <person name="Pitluck S."/>
            <person name="Peters L."/>
            <person name="Pati A."/>
            <person name="Mikhailova N."/>
            <person name="Pagani I."/>
            <person name="Teshima H."/>
            <person name="Han C."/>
            <person name="Tapia R."/>
            <person name="Land M."/>
            <person name="Woyke T."/>
            <person name="Klenk H.P."/>
            <person name="Kyrpides N."/>
            <person name="Ivanova N."/>
        </authorList>
    </citation>
    <scope>NUCLEOTIDE SEQUENCE [LARGE SCALE GENOMIC DNA]</scope>
    <source>
        <strain evidence="15">DSM 18323 / JCM 14033 / SH-6</strain>
    </source>
</reference>
<protein>
    <submittedName>
        <fullName evidence="14">Cytochrome c oxidase, subunit II</fullName>
    </submittedName>
</protein>
<dbReference type="OrthoDB" id="3372at2157"/>